<dbReference type="GO" id="GO:0005576">
    <property type="term" value="C:extracellular region"/>
    <property type="evidence" value="ECO:0007669"/>
    <property type="project" value="InterPro"/>
</dbReference>
<name>A0A7I8IKJ0_SPIIN</name>
<dbReference type="InterPro" id="IPR014044">
    <property type="entry name" value="CAP_dom"/>
</dbReference>
<dbReference type="PANTHER" id="PTHR10334">
    <property type="entry name" value="CYSTEINE-RICH SECRETORY PROTEIN-RELATED"/>
    <property type="match status" value="1"/>
</dbReference>
<feature type="signal peptide" evidence="1">
    <location>
        <begin position="1"/>
        <end position="15"/>
    </location>
</feature>
<protein>
    <recommendedName>
        <fullName evidence="2">SCP domain-containing protein</fullName>
    </recommendedName>
</protein>
<dbReference type="InterPro" id="IPR018244">
    <property type="entry name" value="Allrgn_V5/Tpx1_CS"/>
</dbReference>
<dbReference type="SMART" id="SM00198">
    <property type="entry name" value="SCP"/>
    <property type="match status" value="1"/>
</dbReference>
<evidence type="ECO:0000313" key="3">
    <source>
        <dbReference type="EMBL" id="CAA2617965.1"/>
    </source>
</evidence>
<dbReference type="FunFam" id="3.40.33.10:FF:000004">
    <property type="entry name" value="CAP, cysteine-rich secretory protein, antigen 5"/>
    <property type="match status" value="1"/>
</dbReference>
<dbReference type="EMBL" id="CACRZD030000003">
    <property type="protein sequence ID" value="CAA6657658.1"/>
    <property type="molecule type" value="Genomic_DNA"/>
</dbReference>
<sequence>MACVLVLAAAGVGRAQYSPQDYLDAHNEARAQVGVGSMEWDDTDRDCQLVHSEGEYGENLCKGPQGTAADAVELWVSENQYYDYNSNSCEEGRECGHYTQVVWRNSVKLGCARVTCNTGDVLITCNYSPPGTTATNVLTRGVPSFVSCARFNRPSLMCEINSRMLCSMHSETKDLLYVSRKTIKTLRKSFTKENFSTRYLIQRTMEMMY</sequence>
<dbReference type="Gene3D" id="3.40.33.10">
    <property type="entry name" value="CAP"/>
    <property type="match status" value="1"/>
</dbReference>
<feature type="chain" id="PRO_5029654098" description="SCP domain-containing protein" evidence="1">
    <location>
        <begin position="16"/>
        <end position="209"/>
    </location>
</feature>
<dbReference type="AlphaFoldDB" id="A0A7I8IKJ0"/>
<keyword evidence="4" id="KW-1185">Reference proteome</keyword>
<dbReference type="CDD" id="cd05381">
    <property type="entry name" value="CAP_PR-1"/>
    <property type="match status" value="1"/>
</dbReference>
<dbReference type="InterPro" id="IPR001283">
    <property type="entry name" value="CRISP-related"/>
</dbReference>
<dbReference type="PROSITE" id="PS01009">
    <property type="entry name" value="CRISP_1"/>
    <property type="match status" value="1"/>
</dbReference>
<proteinExistence type="predicted"/>
<dbReference type="EMBL" id="LR743590">
    <property type="protein sequence ID" value="CAA2617965.1"/>
    <property type="molecule type" value="Genomic_DNA"/>
</dbReference>
<organism evidence="3">
    <name type="scientific">Spirodela intermedia</name>
    <name type="common">Intermediate duckweed</name>
    <dbReference type="NCBI Taxonomy" id="51605"/>
    <lineage>
        <taxon>Eukaryota</taxon>
        <taxon>Viridiplantae</taxon>
        <taxon>Streptophyta</taxon>
        <taxon>Embryophyta</taxon>
        <taxon>Tracheophyta</taxon>
        <taxon>Spermatophyta</taxon>
        <taxon>Magnoliopsida</taxon>
        <taxon>Liliopsida</taxon>
        <taxon>Araceae</taxon>
        <taxon>Lemnoideae</taxon>
        <taxon>Spirodela</taxon>
    </lineage>
</organism>
<dbReference type="Proteomes" id="UP001189122">
    <property type="component" value="Unassembled WGS sequence"/>
</dbReference>
<accession>A0A7I8IKJ0</accession>
<feature type="domain" description="SCP" evidence="2">
    <location>
        <begin position="17"/>
        <end position="135"/>
    </location>
</feature>
<gene>
    <name evidence="3" type="ORF">SI7747_03004126</name>
</gene>
<dbReference type="InterPro" id="IPR035940">
    <property type="entry name" value="CAP_sf"/>
</dbReference>
<reference evidence="3 4" key="1">
    <citation type="submission" date="2019-12" db="EMBL/GenBank/DDBJ databases">
        <authorList>
            <person name="Scholz U."/>
            <person name="Mascher M."/>
            <person name="Fiebig A."/>
        </authorList>
    </citation>
    <scope>NUCLEOTIDE SEQUENCE</scope>
</reference>
<evidence type="ECO:0000313" key="4">
    <source>
        <dbReference type="Proteomes" id="UP001189122"/>
    </source>
</evidence>
<evidence type="ECO:0000256" key="1">
    <source>
        <dbReference type="SAM" id="SignalP"/>
    </source>
</evidence>
<keyword evidence="1" id="KW-0732">Signal</keyword>
<dbReference type="SUPFAM" id="SSF55797">
    <property type="entry name" value="PR-1-like"/>
    <property type="match status" value="1"/>
</dbReference>
<evidence type="ECO:0000259" key="2">
    <source>
        <dbReference type="SMART" id="SM00198"/>
    </source>
</evidence>
<dbReference type="Pfam" id="PF00188">
    <property type="entry name" value="CAP"/>
    <property type="match status" value="1"/>
</dbReference>
<dbReference type="PRINTS" id="PR00837">
    <property type="entry name" value="V5TPXLIKE"/>
</dbReference>